<organism evidence="4 5">
    <name type="scientific">Velocimicrobium porci</name>
    <dbReference type="NCBI Taxonomy" id="2606634"/>
    <lineage>
        <taxon>Bacteria</taxon>
        <taxon>Bacillati</taxon>
        <taxon>Bacillota</taxon>
        <taxon>Clostridia</taxon>
        <taxon>Lachnospirales</taxon>
        <taxon>Lachnospiraceae</taxon>
        <taxon>Velocimicrobium</taxon>
    </lineage>
</organism>
<evidence type="ECO:0000259" key="3">
    <source>
        <dbReference type="SMART" id="SM00495"/>
    </source>
</evidence>
<dbReference type="InterPro" id="IPR003610">
    <property type="entry name" value="CBM5/12"/>
</dbReference>
<dbReference type="GO" id="GO:0030246">
    <property type="term" value="F:carbohydrate binding"/>
    <property type="evidence" value="ECO:0007669"/>
    <property type="project" value="InterPro"/>
</dbReference>
<name>A0A6L5Y113_9FIRM</name>
<dbReference type="Proteomes" id="UP000482209">
    <property type="component" value="Unassembled WGS sequence"/>
</dbReference>
<dbReference type="Gene3D" id="3.20.20.80">
    <property type="entry name" value="Glycosidases"/>
    <property type="match status" value="1"/>
</dbReference>
<proteinExistence type="predicted"/>
<dbReference type="RefSeq" id="WP_154520211.1">
    <property type="nucleotide sequence ID" value="NZ_VUMT01000031.1"/>
</dbReference>
<sequence length="504" mass="55276">MAKREKFKKKWCVIGMVCFTAFIALSSSPTEAFAKQATGTFGVSVGKTWPEQVNAPYADMCEWITKDGYHNAGALNLARVVKDTGVQYYNLGFIQSAGGVEGNKVTWGFGGYKLLSEEGGKNDTQYKGIKKSIKDVRDMGGDVCISFGGANGTPFWQTTQDVDKLYNTYMDIVEGFGLTRIDLDVEGSGTNKINNIANAKAIKKLQDTLDVDVVLTLPVLPDGLTYEGLSILEAYLSEGVDLKVVNIMTMCYGSGTLLPGENYGTASLRAVNSLKDQLKTYYKKYANQILSDEKAYAKIGTTVSIGYESGSDPIFVPEWSKLVVDQAIEKKIAMTSFWSINRDAMTEPNQGIKNQYEHTSVFKEFGEKGVIVPPVEENIPILSGVEDKIILIGSEFDLLEGITASDKKDGDITASIKIDGTVDTKKAGEYKLVYSVTNSEGKIATKTCIITVKEEGNTVEEYDASKIYLKGDIVGYQGKTYECQWWTQGEAPGSQYGPWKLVNR</sequence>
<feature type="domain" description="Chitin-binding type-3" evidence="3">
    <location>
        <begin position="459"/>
        <end position="502"/>
    </location>
</feature>
<dbReference type="PANTHER" id="PTHR42976:SF1">
    <property type="entry name" value="GH18 DOMAIN-CONTAINING PROTEIN-RELATED"/>
    <property type="match status" value="1"/>
</dbReference>
<keyword evidence="1" id="KW-0378">Hydrolase</keyword>
<feature type="chain" id="PRO_5038358264" evidence="2">
    <location>
        <begin position="33"/>
        <end position="504"/>
    </location>
</feature>
<reference evidence="4 5" key="1">
    <citation type="submission" date="2019-08" db="EMBL/GenBank/DDBJ databases">
        <title>In-depth cultivation of the pig gut microbiome towards novel bacterial diversity and tailored functional studies.</title>
        <authorList>
            <person name="Wylensek D."/>
            <person name="Hitch T.C.A."/>
            <person name="Clavel T."/>
        </authorList>
    </citation>
    <scope>NUCLEOTIDE SEQUENCE [LARGE SCALE GENOMIC DNA]</scope>
    <source>
        <strain evidence="4 5">WCA-693-APC-MOT-I</strain>
    </source>
</reference>
<dbReference type="GO" id="GO:0004553">
    <property type="term" value="F:hydrolase activity, hydrolyzing O-glycosyl compounds"/>
    <property type="evidence" value="ECO:0007669"/>
    <property type="project" value="InterPro"/>
</dbReference>
<gene>
    <name evidence="4" type="ORF">FYJ58_13265</name>
</gene>
<dbReference type="Pfam" id="PF16403">
    <property type="entry name" value="Bact_surface_Ig-like"/>
    <property type="match status" value="1"/>
</dbReference>
<dbReference type="EMBL" id="VUMT01000031">
    <property type="protein sequence ID" value="MSS64826.1"/>
    <property type="molecule type" value="Genomic_DNA"/>
</dbReference>
<protein>
    <submittedName>
        <fullName evidence="4">DUF5011 domain-containing protein</fullName>
    </submittedName>
</protein>
<dbReference type="PANTHER" id="PTHR42976">
    <property type="entry name" value="BIFUNCTIONAL CHITINASE/LYSOZYME-RELATED"/>
    <property type="match status" value="1"/>
</dbReference>
<evidence type="ECO:0000256" key="1">
    <source>
        <dbReference type="ARBA" id="ARBA00022801"/>
    </source>
</evidence>
<dbReference type="SUPFAM" id="SSF51445">
    <property type="entry name" value="(Trans)glycosidases"/>
    <property type="match status" value="1"/>
</dbReference>
<dbReference type="AlphaFoldDB" id="A0A6L5Y113"/>
<dbReference type="Pfam" id="PF02839">
    <property type="entry name" value="CBM_5_12"/>
    <property type="match status" value="1"/>
</dbReference>
<dbReference type="CDD" id="cd12215">
    <property type="entry name" value="ChiC_BD"/>
    <property type="match status" value="1"/>
</dbReference>
<dbReference type="GO" id="GO:0005975">
    <property type="term" value="P:carbohydrate metabolic process"/>
    <property type="evidence" value="ECO:0007669"/>
    <property type="project" value="InterPro"/>
</dbReference>
<dbReference type="Gene3D" id="2.10.10.20">
    <property type="entry name" value="Carbohydrate-binding module superfamily 5/12"/>
    <property type="match status" value="1"/>
</dbReference>
<evidence type="ECO:0000256" key="2">
    <source>
        <dbReference type="SAM" id="SignalP"/>
    </source>
</evidence>
<dbReference type="SUPFAM" id="SSF51055">
    <property type="entry name" value="Carbohydrate binding domain"/>
    <property type="match status" value="1"/>
</dbReference>
<evidence type="ECO:0000313" key="4">
    <source>
        <dbReference type="EMBL" id="MSS64826.1"/>
    </source>
</evidence>
<feature type="signal peptide" evidence="2">
    <location>
        <begin position="1"/>
        <end position="32"/>
    </location>
</feature>
<keyword evidence="2" id="KW-0732">Signal</keyword>
<dbReference type="InterPro" id="IPR036573">
    <property type="entry name" value="CBM_sf_5/12"/>
</dbReference>
<dbReference type="InterPro" id="IPR052750">
    <property type="entry name" value="GH18_Chitinase"/>
</dbReference>
<dbReference type="SMART" id="SM00495">
    <property type="entry name" value="ChtBD3"/>
    <property type="match status" value="1"/>
</dbReference>
<dbReference type="InterPro" id="IPR013783">
    <property type="entry name" value="Ig-like_fold"/>
</dbReference>
<comment type="caution">
    <text evidence="4">The sequence shown here is derived from an EMBL/GenBank/DDBJ whole genome shotgun (WGS) entry which is preliminary data.</text>
</comment>
<dbReference type="CDD" id="cd06543">
    <property type="entry name" value="GH18_PF-ChiA-like"/>
    <property type="match status" value="1"/>
</dbReference>
<dbReference type="Gene3D" id="2.60.40.10">
    <property type="entry name" value="Immunoglobulins"/>
    <property type="match status" value="1"/>
</dbReference>
<accession>A0A6L5Y113</accession>
<dbReference type="GO" id="GO:0005576">
    <property type="term" value="C:extracellular region"/>
    <property type="evidence" value="ECO:0007669"/>
    <property type="project" value="InterPro"/>
</dbReference>
<keyword evidence="5" id="KW-1185">Reference proteome</keyword>
<evidence type="ECO:0000313" key="5">
    <source>
        <dbReference type="Proteomes" id="UP000482209"/>
    </source>
</evidence>
<dbReference type="InterPro" id="IPR032179">
    <property type="entry name" value="Cry22Aa_Ig-like"/>
</dbReference>
<dbReference type="InterPro" id="IPR017853">
    <property type="entry name" value="GH"/>
</dbReference>